<feature type="domain" description="S1 motif" evidence="8">
    <location>
        <begin position="610"/>
        <end position="700"/>
    </location>
</feature>
<dbReference type="PANTHER" id="PTHR23355">
    <property type="entry name" value="RIBONUCLEASE"/>
    <property type="match status" value="1"/>
</dbReference>
<dbReference type="EC" id="3.1.13.1" evidence="6"/>
<name>A0ABS6SIS8_9SPHN</name>
<dbReference type="PROSITE" id="PS50126">
    <property type="entry name" value="S1"/>
    <property type="match status" value="1"/>
</dbReference>
<keyword evidence="1 6" id="KW-0963">Cytoplasm</keyword>
<evidence type="ECO:0000256" key="1">
    <source>
        <dbReference type="ARBA" id="ARBA00022490"/>
    </source>
</evidence>
<evidence type="ECO:0000256" key="4">
    <source>
        <dbReference type="ARBA" id="ARBA00022839"/>
    </source>
</evidence>
<dbReference type="InterPro" id="IPR003029">
    <property type="entry name" value="S1_domain"/>
</dbReference>
<comment type="function">
    <text evidence="6">3'-5' exoribonuclease that releases 5'-nucleoside monophosphates and is involved in maturation of structured RNAs.</text>
</comment>
<dbReference type="HAMAP" id="MF_01895">
    <property type="entry name" value="RNase_R"/>
    <property type="match status" value="1"/>
</dbReference>
<organism evidence="9 10">
    <name type="scientific">Pacificimonas pallii</name>
    <dbReference type="NCBI Taxonomy" id="2827236"/>
    <lineage>
        <taxon>Bacteria</taxon>
        <taxon>Pseudomonadati</taxon>
        <taxon>Pseudomonadota</taxon>
        <taxon>Alphaproteobacteria</taxon>
        <taxon>Sphingomonadales</taxon>
        <taxon>Sphingosinicellaceae</taxon>
        <taxon>Pacificimonas</taxon>
    </lineage>
</organism>
<dbReference type="InterPro" id="IPR011805">
    <property type="entry name" value="RNase_R"/>
</dbReference>
<evidence type="ECO:0000256" key="7">
    <source>
        <dbReference type="SAM" id="MobiDB-lite"/>
    </source>
</evidence>
<dbReference type="CDD" id="cd04471">
    <property type="entry name" value="S1_RNase_R"/>
    <property type="match status" value="1"/>
</dbReference>
<dbReference type="InterPro" id="IPR050180">
    <property type="entry name" value="RNR_Ribonuclease"/>
</dbReference>
<comment type="catalytic activity">
    <reaction evidence="6">
        <text>Exonucleolytic cleavage in the 3'- to 5'-direction to yield nucleoside 5'-phosphates.</text>
        <dbReference type="EC" id="3.1.13.1"/>
    </reaction>
</comment>
<keyword evidence="10" id="KW-1185">Reference proteome</keyword>
<proteinExistence type="inferred from homology"/>
<keyword evidence="5 6" id="KW-0694">RNA-binding</keyword>
<comment type="similarity">
    <text evidence="6">Belongs to the RNR ribonuclease family. RNase R subfamily.</text>
</comment>
<dbReference type="Proteomes" id="UP000722336">
    <property type="component" value="Unassembled WGS sequence"/>
</dbReference>
<dbReference type="Pfam" id="PF00575">
    <property type="entry name" value="S1"/>
    <property type="match status" value="1"/>
</dbReference>
<dbReference type="Pfam" id="PF00773">
    <property type="entry name" value="RNB"/>
    <property type="match status" value="1"/>
</dbReference>
<dbReference type="InterPro" id="IPR001900">
    <property type="entry name" value="RNase_II/R"/>
</dbReference>
<accession>A0ABS6SIS8</accession>
<gene>
    <name evidence="6" type="primary">rnr</name>
    <name evidence="9" type="ORF">KCG44_13330</name>
</gene>
<evidence type="ECO:0000313" key="10">
    <source>
        <dbReference type="Proteomes" id="UP000722336"/>
    </source>
</evidence>
<dbReference type="NCBIfam" id="TIGR00358">
    <property type="entry name" value="3_prime_RNase"/>
    <property type="match status" value="1"/>
</dbReference>
<evidence type="ECO:0000256" key="3">
    <source>
        <dbReference type="ARBA" id="ARBA00022801"/>
    </source>
</evidence>
<dbReference type="SMART" id="SM00955">
    <property type="entry name" value="RNB"/>
    <property type="match status" value="1"/>
</dbReference>
<dbReference type="EMBL" id="JAGSPA010000005">
    <property type="protein sequence ID" value="MBV7257762.1"/>
    <property type="molecule type" value="Genomic_DNA"/>
</dbReference>
<evidence type="ECO:0000256" key="6">
    <source>
        <dbReference type="HAMAP-Rule" id="MF_01895"/>
    </source>
</evidence>
<feature type="compositionally biased region" description="Basic residues" evidence="7">
    <location>
        <begin position="703"/>
        <end position="725"/>
    </location>
</feature>
<keyword evidence="3 6" id="KW-0378">Hydrolase</keyword>
<dbReference type="SMART" id="SM00316">
    <property type="entry name" value="S1"/>
    <property type="match status" value="1"/>
</dbReference>
<dbReference type="PROSITE" id="PS01175">
    <property type="entry name" value="RIBONUCLEASE_II"/>
    <property type="match status" value="1"/>
</dbReference>
<reference evidence="9 10" key="1">
    <citation type="submission" date="2021-04" db="EMBL/GenBank/DDBJ databases">
        <authorList>
            <person name="Pira H."/>
            <person name="Risdian C."/>
            <person name="Wink J."/>
        </authorList>
    </citation>
    <scope>NUCLEOTIDE SEQUENCE [LARGE SCALE GENOMIC DNA]</scope>
    <source>
        <strain evidence="9 10">WHA3</strain>
    </source>
</reference>
<dbReference type="InterPro" id="IPR004476">
    <property type="entry name" value="RNase_II/RNase_R"/>
</dbReference>
<comment type="caution">
    <text evidence="9">The sequence shown here is derived from an EMBL/GenBank/DDBJ whole genome shotgun (WGS) entry which is preliminary data.</text>
</comment>
<evidence type="ECO:0000256" key="2">
    <source>
        <dbReference type="ARBA" id="ARBA00022722"/>
    </source>
</evidence>
<sequence>MSDLPVREAILEFVKAAPGPVGRREIAKAFGVRGDQRRGLRALLNEMADEGVIDFGPKKSVYEGGGLPRVTVLRVTHVEDGRAFAAPEGWDRPDPPPRIVIKELRGGRGGGRQNARQSALGTGDRVLARIEETGRGHIAHVMKPIGRAEEQLMGILRRDASGWYLQSADKRVRAMLPVDDAGGADAGELVLARKEGRTARVTERLGDPFAPRSISLIAIHAKGIPDRFSEDVLEEAEKAADLPLGDEREDLRHLPIITIDPEDARDHDDAIWVEANEDKDGWHAVVAIADVSFYVRPGTALDREARKRGNSVYFPDRVVPMLPEVLSAGACSIVENKDRAVMACHLDIAADGSLRGWRFSRAVIRCTANIAYEQAAEYPGIDAMWEAWRALYAARQRREPLELDLPERRVELDEDGRVARIAVRERLDAHKMVEDYMIAANVAAAKALEAKRSPVVYRAHETPSAEKIDALREYLKTIGIPFAKGQVVKPAMFARVLDGIEDDLLREQVSIEVLRSQTQAYYGTDNFGHFGLSLASYAHFTSPIRRYSDTLVHRALVRSYKLGAGGLTDAEIGELDQIAEHISKTERRAMEAERDTTDRYVAAYLAEREGEMVTARVTGVTKHGLFATVDGVGGDGLLPMRALGVDYYNFDETSRTIKGERTGETFSLGQRLDLKLAEANPVTGGLRFERADGEFALPPRGGGKPRTKHRGKAGKKSGKVKRRRG</sequence>
<dbReference type="PANTHER" id="PTHR23355:SF9">
    <property type="entry name" value="DIS3-LIKE EXONUCLEASE 2"/>
    <property type="match status" value="1"/>
</dbReference>
<dbReference type="InterPro" id="IPR022966">
    <property type="entry name" value="RNase_II/R_CS"/>
</dbReference>
<evidence type="ECO:0000259" key="8">
    <source>
        <dbReference type="PROSITE" id="PS50126"/>
    </source>
</evidence>
<keyword evidence="2 6" id="KW-0540">Nuclease</keyword>
<protein>
    <recommendedName>
        <fullName evidence="6">Ribonuclease R</fullName>
        <shortName evidence="6">RNase R</shortName>
        <ecNumber evidence="6">3.1.13.1</ecNumber>
    </recommendedName>
</protein>
<keyword evidence="4 6" id="KW-0269">Exonuclease</keyword>
<evidence type="ECO:0000256" key="5">
    <source>
        <dbReference type="ARBA" id="ARBA00022884"/>
    </source>
</evidence>
<dbReference type="RefSeq" id="WP_218446612.1">
    <property type="nucleotide sequence ID" value="NZ_JAGSPA010000005.1"/>
</dbReference>
<feature type="region of interest" description="Disordered" evidence="7">
    <location>
        <begin position="690"/>
        <end position="725"/>
    </location>
</feature>
<comment type="subcellular location">
    <subcellularLocation>
        <location evidence="6">Cytoplasm</location>
    </subcellularLocation>
</comment>
<evidence type="ECO:0000313" key="9">
    <source>
        <dbReference type="EMBL" id="MBV7257762.1"/>
    </source>
</evidence>